<dbReference type="STRING" id="1469144.LI90_2304"/>
<evidence type="ECO:0000256" key="10">
    <source>
        <dbReference type="ARBA" id="ARBA00022723"/>
    </source>
</evidence>
<evidence type="ECO:0000259" key="19">
    <source>
        <dbReference type="PROSITE" id="PS51002"/>
    </source>
</evidence>
<feature type="domain" description="Cytochrome b/b6 N-terminal region profile" evidence="19">
    <location>
        <begin position="10"/>
        <end position="236"/>
    </location>
</feature>
<dbReference type="RefSeq" id="WP_066887657.1">
    <property type="nucleotide sequence ID" value="NZ_CP171739.1"/>
</dbReference>
<dbReference type="GO" id="GO:0008121">
    <property type="term" value="F:quinol-cytochrome-c reductase activity"/>
    <property type="evidence" value="ECO:0007669"/>
    <property type="project" value="UniProtKB-EC"/>
</dbReference>
<dbReference type="Proteomes" id="UP000070188">
    <property type="component" value="Unassembled WGS sequence"/>
</dbReference>
<evidence type="ECO:0000256" key="15">
    <source>
        <dbReference type="ARBA" id="ARBA00023136"/>
    </source>
</evidence>
<feature type="transmembrane region" description="Helical" evidence="18">
    <location>
        <begin position="328"/>
        <end position="349"/>
    </location>
</feature>
<organism evidence="20 21">
    <name type="scientific">Carbonactinospora thermoautotrophica</name>
    <dbReference type="NCBI Taxonomy" id="1469144"/>
    <lineage>
        <taxon>Bacteria</taxon>
        <taxon>Bacillati</taxon>
        <taxon>Actinomycetota</taxon>
        <taxon>Actinomycetes</taxon>
        <taxon>Kitasatosporales</taxon>
        <taxon>Carbonactinosporaceae</taxon>
        <taxon>Carbonactinospora</taxon>
    </lineage>
</organism>
<dbReference type="AlphaFoldDB" id="A0A132MU57"/>
<keyword evidence="10" id="KW-0479">Metal-binding</keyword>
<comment type="catalytic activity">
    <reaction evidence="16">
        <text>a quinol + 2 Fe(III)-[cytochrome c](out) = a quinone + 2 Fe(II)-[cytochrome c](out) + 2 H(+)(out)</text>
        <dbReference type="Rhea" id="RHEA:11484"/>
        <dbReference type="Rhea" id="RHEA-COMP:10350"/>
        <dbReference type="Rhea" id="RHEA-COMP:14399"/>
        <dbReference type="ChEBI" id="CHEBI:15378"/>
        <dbReference type="ChEBI" id="CHEBI:24646"/>
        <dbReference type="ChEBI" id="CHEBI:29033"/>
        <dbReference type="ChEBI" id="CHEBI:29034"/>
        <dbReference type="ChEBI" id="CHEBI:132124"/>
        <dbReference type="EC" id="7.1.1.8"/>
    </reaction>
</comment>
<dbReference type="SUPFAM" id="SSF81342">
    <property type="entry name" value="Transmembrane di-heme cytochromes"/>
    <property type="match status" value="1"/>
</dbReference>
<evidence type="ECO:0000256" key="8">
    <source>
        <dbReference type="ARBA" id="ARBA00022660"/>
    </source>
</evidence>
<gene>
    <name evidence="20" type="ORF">LI90_2304</name>
</gene>
<keyword evidence="11" id="KW-1278">Translocase</keyword>
<proteinExistence type="predicted"/>
<keyword evidence="21" id="KW-1185">Reference proteome</keyword>
<evidence type="ECO:0000256" key="11">
    <source>
        <dbReference type="ARBA" id="ARBA00022967"/>
    </source>
</evidence>
<keyword evidence="6" id="KW-1003">Cell membrane</keyword>
<evidence type="ECO:0000256" key="14">
    <source>
        <dbReference type="ARBA" id="ARBA00023004"/>
    </source>
</evidence>
<keyword evidence="15 18" id="KW-0472">Membrane</keyword>
<evidence type="ECO:0000256" key="3">
    <source>
        <dbReference type="ARBA" id="ARBA00012951"/>
    </source>
</evidence>
<evidence type="ECO:0000256" key="1">
    <source>
        <dbReference type="ARBA" id="ARBA00001971"/>
    </source>
</evidence>
<keyword evidence="9 18" id="KW-0812">Transmembrane</keyword>
<sequence length="531" mass="59373">MNAKPRLAGPAEFLDERVSLASLTRHNLRKVFPDHWSFLLGEIALYSFVVLLLSGTFLTFFFKPSMAEVVYQGSYVPLRGIPVSEAYASTLDISFDVRAGLLMRQIHHWSALLFVTAISVHLLRIFFTGAFRKPRELNWLIGVVMLILAVLEGFAGYSLPDDLLSGMGLRIAAGIVLSIPIVGTYLHFMIFGGEFPGTEIIPRLYIAHVLLVPALLLALITVHLMLIVYQKHTQFPGPGRTDRNVVGLPLLPVYTAKAGGFFFVVFGVCALLGGMVQINPIWAYGPYNPVDATTDAQPDWYIGWLEGALRAMPGWEFTVFGWTFPMSAFIPAILLPGLMFTLLALYPFIEAWITGDHREHNVLDRPRNRPTRTAIGVAAITFFTVLIINGGNDVIAADFDLSLNQITWFTRIGLVVLPLIAFFVTRAACLGLQARDRERLLHGEETGVIKRLPSGEYVEVHTPLPAATRYALSNYEAPKPLELPAPVDENGVRRQVSHTERVRVRLNQWWYGRRVEPPSAEEQRQITRREG</sequence>
<evidence type="ECO:0000313" key="20">
    <source>
        <dbReference type="EMBL" id="KWX01276.1"/>
    </source>
</evidence>
<accession>A0A132MU57</accession>
<evidence type="ECO:0000256" key="7">
    <source>
        <dbReference type="ARBA" id="ARBA00022617"/>
    </source>
</evidence>
<dbReference type="PANTHER" id="PTHR19271:SF16">
    <property type="entry name" value="CYTOCHROME B"/>
    <property type="match status" value="1"/>
</dbReference>
<evidence type="ECO:0000256" key="6">
    <source>
        <dbReference type="ARBA" id="ARBA00022475"/>
    </source>
</evidence>
<dbReference type="GO" id="GO:0046872">
    <property type="term" value="F:metal ion binding"/>
    <property type="evidence" value="ECO:0007669"/>
    <property type="project" value="UniProtKB-KW"/>
</dbReference>
<evidence type="ECO:0000313" key="21">
    <source>
        <dbReference type="Proteomes" id="UP000070188"/>
    </source>
</evidence>
<dbReference type="EC" id="7.1.1.8" evidence="3"/>
<keyword evidence="8" id="KW-0679">Respiratory chain</keyword>
<protein>
    <recommendedName>
        <fullName evidence="4">Cytochrome bc1 complex cytochrome b subunit</fullName>
        <ecNumber evidence="3">7.1.1.8</ecNumber>
    </recommendedName>
    <alternativeName>
        <fullName evidence="17">Cytochrome bc1 reductase complex subunit QcrB</fullName>
    </alternativeName>
</protein>
<keyword evidence="12" id="KW-0249">Electron transport</keyword>
<feature type="transmembrane region" description="Helical" evidence="18">
    <location>
        <begin position="43"/>
        <end position="62"/>
    </location>
</feature>
<dbReference type="GO" id="GO:0005886">
    <property type="term" value="C:plasma membrane"/>
    <property type="evidence" value="ECO:0007669"/>
    <property type="project" value="UniProtKB-SubCell"/>
</dbReference>
<keyword evidence="20" id="KW-0560">Oxidoreductase</keyword>
<dbReference type="FunFam" id="1.20.810.10:FF:000007">
    <property type="entry name" value="Ubiquinol-cytochrome C reductase B subunit"/>
    <property type="match status" value="1"/>
</dbReference>
<dbReference type="OrthoDB" id="9804503at2"/>
<feature type="transmembrane region" description="Helical" evidence="18">
    <location>
        <begin position="108"/>
        <end position="127"/>
    </location>
</feature>
<feature type="transmembrane region" description="Helical" evidence="18">
    <location>
        <begin position="408"/>
        <end position="429"/>
    </location>
</feature>
<comment type="caution">
    <text evidence="20">The sequence shown here is derived from an EMBL/GenBank/DDBJ whole genome shotgun (WGS) entry which is preliminary data.</text>
</comment>
<evidence type="ECO:0000256" key="4">
    <source>
        <dbReference type="ARBA" id="ARBA00016116"/>
    </source>
</evidence>
<feature type="transmembrane region" description="Helical" evidence="18">
    <location>
        <begin position="171"/>
        <end position="193"/>
    </location>
</feature>
<dbReference type="EMBL" id="LAXD01000001">
    <property type="protein sequence ID" value="KWX01276.1"/>
    <property type="molecule type" value="Genomic_DNA"/>
</dbReference>
<evidence type="ECO:0000256" key="5">
    <source>
        <dbReference type="ARBA" id="ARBA00022448"/>
    </source>
</evidence>
<reference evidence="21" key="1">
    <citation type="submission" date="2015-04" db="EMBL/GenBank/DDBJ databases">
        <title>Physiological reanalysis, assessment of diazotrophy, and genome sequences of multiple isolates of Streptomyces thermoautotrophicus.</title>
        <authorList>
            <person name="MacKellar D.C."/>
            <person name="Lieber L."/>
            <person name="Norman J."/>
            <person name="Bolger A."/>
            <person name="Tobin C."/>
            <person name="Murray J.W."/>
            <person name="Chang R."/>
            <person name="Ford T."/>
            <person name="Nguyen P.Q."/>
            <person name="Woodward J."/>
            <person name="Permingeat H."/>
            <person name="Joshi N.S."/>
            <person name="Silver P.A."/>
            <person name="Usadel B."/>
            <person name="Rutherford A.W."/>
            <person name="Friesen M."/>
            <person name="Prell J."/>
        </authorList>
    </citation>
    <scope>NUCLEOTIDE SEQUENCE [LARGE SCALE GENOMIC DNA]</scope>
    <source>
        <strain evidence="21">H1</strain>
    </source>
</reference>
<evidence type="ECO:0000256" key="16">
    <source>
        <dbReference type="ARBA" id="ARBA00029351"/>
    </source>
</evidence>
<dbReference type="Gene3D" id="1.20.810.10">
    <property type="entry name" value="Cytochrome Bc1 Complex, Chain C"/>
    <property type="match status" value="1"/>
</dbReference>
<dbReference type="Pfam" id="PF13631">
    <property type="entry name" value="Cytochrom_B_N_2"/>
    <property type="match status" value="1"/>
</dbReference>
<keyword evidence="13 18" id="KW-1133">Transmembrane helix</keyword>
<keyword evidence="14" id="KW-0408">Iron</keyword>
<evidence type="ECO:0000256" key="18">
    <source>
        <dbReference type="SAM" id="Phobius"/>
    </source>
</evidence>
<dbReference type="PANTHER" id="PTHR19271">
    <property type="entry name" value="CYTOCHROME B"/>
    <property type="match status" value="1"/>
</dbReference>
<comment type="cofactor">
    <cofactor evidence="1">
        <name>heme</name>
        <dbReference type="ChEBI" id="CHEBI:30413"/>
    </cofactor>
</comment>
<feature type="transmembrane region" description="Helical" evidence="18">
    <location>
        <begin position="139"/>
        <end position="159"/>
    </location>
</feature>
<keyword evidence="7" id="KW-0349">Heme</keyword>
<evidence type="ECO:0000256" key="13">
    <source>
        <dbReference type="ARBA" id="ARBA00022989"/>
    </source>
</evidence>
<feature type="transmembrane region" description="Helical" evidence="18">
    <location>
        <begin position="250"/>
        <end position="276"/>
    </location>
</feature>
<evidence type="ECO:0000256" key="17">
    <source>
        <dbReference type="ARBA" id="ARBA00029568"/>
    </source>
</evidence>
<dbReference type="PROSITE" id="PS51002">
    <property type="entry name" value="CYTB_NTER"/>
    <property type="match status" value="1"/>
</dbReference>
<dbReference type="GO" id="GO:0022904">
    <property type="term" value="P:respiratory electron transport chain"/>
    <property type="evidence" value="ECO:0007669"/>
    <property type="project" value="InterPro"/>
</dbReference>
<name>A0A132MU57_9ACTN</name>
<comment type="subcellular location">
    <subcellularLocation>
        <location evidence="2">Cell membrane</location>
        <topology evidence="2">Multi-pass membrane protein</topology>
    </subcellularLocation>
</comment>
<keyword evidence="5" id="KW-0813">Transport</keyword>
<feature type="transmembrane region" description="Helical" evidence="18">
    <location>
        <begin position="205"/>
        <end position="229"/>
    </location>
</feature>
<feature type="transmembrane region" description="Helical" evidence="18">
    <location>
        <begin position="370"/>
        <end position="388"/>
    </location>
</feature>
<evidence type="ECO:0000256" key="9">
    <source>
        <dbReference type="ARBA" id="ARBA00022692"/>
    </source>
</evidence>
<dbReference type="InterPro" id="IPR005797">
    <property type="entry name" value="Cyt_b/b6_N"/>
</dbReference>
<dbReference type="InterPro" id="IPR027387">
    <property type="entry name" value="Cytb/b6-like_sf"/>
</dbReference>
<dbReference type="InterPro" id="IPR016174">
    <property type="entry name" value="Di-haem_cyt_TM"/>
</dbReference>
<evidence type="ECO:0000256" key="2">
    <source>
        <dbReference type="ARBA" id="ARBA00004651"/>
    </source>
</evidence>
<dbReference type="PATRIC" id="fig|1469144.10.peg.2504"/>
<evidence type="ECO:0000256" key="12">
    <source>
        <dbReference type="ARBA" id="ARBA00022982"/>
    </source>
</evidence>
<dbReference type="GO" id="GO:0016491">
    <property type="term" value="F:oxidoreductase activity"/>
    <property type="evidence" value="ECO:0007669"/>
    <property type="project" value="UniProtKB-KW"/>
</dbReference>